<reference evidence="7 8" key="1">
    <citation type="submission" date="2021-12" db="EMBL/GenBank/DDBJ databases">
        <title>Genome sequencing of bacteria with rrn-lacking chromosome and rrn-plasmid.</title>
        <authorList>
            <person name="Anda M."/>
            <person name="Iwasaki W."/>
        </authorList>
    </citation>
    <scope>NUCLEOTIDE SEQUENCE [LARGE SCALE GENOMIC DNA]</scope>
    <source>
        <strain evidence="7 8">NBRC 15940</strain>
    </source>
</reference>
<dbReference type="PROSITE" id="PS50113">
    <property type="entry name" value="PAC"/>
    <property type="match status" value="1"/>
</dbReference>
<organism evidence="7 8">
    <name type="scientific">Persicobacter diffluens</name>
    <dbReference type="NCBI Taxonomy" id="981"/>
    <lineage>
        <taxon>Bacteria</taxon>
        <taxon>Pseudomonadati</taxon>
        <taxon>Bacteroidota</taxon>
        <taxon>Cytophagia</taxon>
        <taxon>Cytophagales</taxon>
        <taxon>Persicobacteraceae</taxon>
        <taxon>Persicobacter</taxon>
    </lineage>
</organism>
<dbReference type="InterPro" id="IPR036097">
    <property type="entry name" value="HisK_dim/P_sf"/>
</dbReference>
<dbReference type="InterPro" id="IPR052162">
    <property type="entry name" value="Sensor_kinase/Photoreceptor"/>
</dbReference>
<evidence type="ECO:0000259" key="6">
    <source>
        <dbReference type="PROSITE" id="PS50113"/>
    </source>
</evidence>
<keyword evidence="3" id="KW-0597">Phosphoprotein</keyword>
<evidence type="ECO:0000313" key="8">
    <source>
        <dbReference type="Proteomes" id="UP001310022"/>
    </source>
</evidence>
<dbReference type="GO" id="GO:0000155">
    <property type="term" value="F:phosphorelay sensor kinase activity"/>
    <property type="evidence" value="ECO:0007669"/>
    <property type="project" value="InterPro"/>
</dbReference>
<name>A0AAN4VX31_9BACT</name>
<dbReference type="EMBL" id="BQKE01000001">
    <property type="protein sequence ID" value="GJM61611.1"/>
    <property type="molecule type" value="Genomic_DNA"/>
</dbReference>
<keyword evidence="4" id="KW-0808">Transferase</keyword>
<evidence type="ECO:0000256" key="2">
    <source>
        <dbReference type="ARBA" id="ARBA00012438"/>
    </source>
</evidence>
<evidence type="ECO:0000256" key="4">
    <source>
        <dbReference type="ARBA" id="ARBA00022679"/>
    </source>
</evidence>
<dbReference type="RefSeq" id="WP_338237120.1">
    <property type="nucleotide sequence ID" value="NZ_BQKE01000001.1"/>
</dbReference>
<feature type="domain" description="PAC" evidence="6">
    <location>
        <begin position="208"/>
        <end position="261"/>
    </location>
</feature>
<dbReference type="Proteomes" id="UP001310022">
    <property type="component" value="Unassembled WGS sequence"/>
</dbReference>
<evidence type="ECO:0000256" key="5">
    <source>
        <dbReference type="ARBA" id="ARBA00022777"/>
    </source>
</evidence>
<evidence type="ECO:0000313" key="7">
    <source>
        <dbReference type="EMBL" id="GJM61611.1"/>
    </source>
</evidence>
<dbReference type="Gene3D" id="3.30.450.20">
    <property type="entry name" value="PAS domain"/>
    <property type="match status" value="2"/>
</dbReference>
<dbReference type="Pfam" id="PF08447">
    <property type="entry name" value="PAS_3"/>
    <property type="match status" value="2"/>
</dbReference>
<dbReference type="PANTHER" id="PTHR43304:SF1">
    <property type="entry name" value="PAC DOMAIN-CONTAINING PROTEIN"/>
    <property type="match status" value="1"/>
</dbReference>
<dbReference type="InterPro" id="IPR003661">
    <property type="entry name" value="HisK_dim/P_dom"/>
</dbReference>
<keyword evidence="8" id="KW-1185">Reference proteome</keyword>
<evidence type="ECO:0000256" key="1">
    <source>
        <dbReference type="ARBA" id="ARBA00000085"/>
    </source>
</evidence>
<dbReference type="AlphaFoldDB" id="A0AAN4VX31"/>
<dbReference type="CDD" id="cd00082">
    <property type="entry name" value="HisKA"/>
    <property type="match status" value="1"/>
</dbReference>
<protein>
    <recommendedName>
        <fullName evidence="2">histidine kinase</fullName>
        <ecNumber evidence="2">2.7.13.3</ecNumber>
    </recommendedName>
</protein>
<comment type="catalytic activity">
    <reaction evidence="1">
        <text>ATP + protein L-histidine = ADP + protein N-phospho-L-histidine.</text>
        <dbReference type="EC" id="2.7.13.3"/>
    </reaction>
</comment>
<dbReference type="InterPro" id="IPR035965">
    <property type="entry name" value="PAS-like_dom_sf"/>
</dbReference>
<dbReference type="NCBIfam" id="TIGR00229">
    <property type="entry name" value="sensory_box"/>
    <property type="match status" value="1"/>
</dbReference>
<keyword evidence="5" id="KW-0418">Kinase</keyword>
<sequence length="335" mass="39384">MKEIIAKLSGDEQDIVMIISPEEKKFNYISPVFQKITGIKAATIIKNPFAFLNHIHPDDMEMLTISDFFKKDFAGKPKDYRFISKNGTVLHFHSYGYWVDKTKEKKPYIIRIIKEVTSTRKNMWKQQTHQRYLEGLLDTAPICLNIYDLRQNKLHLRLGNLLKELGYSNSFLEEHSAYLWTSLIHQEDHLKIRKHLTRILLAKDDQTFGIEFRIKSADGKYIWMSRHDKVFERDQNNRPTKSIGTIQNIELIKHSELKLKEKIRQLELIAHLNSHQLRAPVASILGLSNILPYYQNNSEEIQDIIHKMKICAEDLDQILYKLNNMTSRSLDNNYA</sequence>
<accession>A0AAN4VX31</accession>
<dbReference type="InterPro" id="IPR000700">
    <property type="entry name" value="PAS-assoc_C"/>
</dbReference>
<dbReference type="InterPro" id="IPR013655">
    <property type="entry name" value="PAS_fold_3"/>
</dbReference>
<gene>
    <name evidence="7" type="ORF">PEDI_21630</name>
</gene>
<comment type="caution">
    <text evidence="7">The sequence shown here is derived from an EMBL/GenBank/DDBJ whole genome shotgun (WGS) entry which is preliminary data.</text>
</comment>
<dbReference type="PANTHER" id="PTHR43304">
    <property type="entry name" value="PHYTOCHROME-LIKE PROTEIN CPH1"/>
    <property type="match status" value="1"/>
</dbReference>
<dbReference type="EC" id="2.7.13.3" evidence="2"/>
<dbReference type="CDD" id="cd00130">
    <property type="entry name" value="PAS"/>
    <property type="match status" value="2"/>
</dbReference>
<dbReference type="SUPFAM" id="SSF55785">
    <property type="entry name" value="PYP-like sensor domain (PAS domain)"/>
    <property type="match status" value="2"/>
</dbReference>
<dbReference type="InterPro" id="IPR000014">
    <property type="entry name" value="PAS"/>
</dbReference>
<dbReference type="SUPFAM" id="SSF47384">
    <property type="entry name" value="Homodimeric domain of signal transducing histidine kinase"/>
    <property type="match status" value="1"/>
</dbReference>
<evidence type="ECO:0000256" key="3">
    <source>
        <dbReference type="ARBA" id="ARBA00022553"/>
    </source>
</evidence>
<proteinExistence type="predicted"/>
<dbReference type="Gene3D" id="1.10.287.130">
    <property type="match status" value="1"/>
</dbReference>